<sequence length="500" mass="52702">MSDSIKNQAVIIGVGEITEKLAAGTIGREPAALIAAAAEQAIADAGVEVERLKSTISAFTVINQMGWPYKDIAGVAAGKLGISGAECDESPVGGNMPTLYLTEAAKQVQSGAQKAVVISGGEATASLMAAGKLQQRPDWTPPAESKPRPKKADFFHPEALKYGLNMPVDVYPLYDNAIRAAWGQSYAEAQRESGEIGANMAAVAAENPNAWMGKPLSAEDICQPSEKNRMVVHPYTKWMIANPVVNQASACIVTSYETAMALGVAEDKLIYIGSGVGGAEPRDILSRSGYTEAHAMSAVLQRTLAINGVEGEPDLVELYSCFPCVPKLAKKALGLSGDKPLSVTGGLTFFGAPVNNYMGHAIVAMVRAIRAGRGENGLLYGNGEFVTKHHAVMLYGQPVAGGVENLDLQAELDANYGNVPEVLPQYEGTSTIESYVVWYGRDGAPERGTVICRVASGKRHLAAVNCAQTLALLISDSREAVGAEGVCQVGDDGLNYWQAQ</sequence>
<dbReference type="Pfam" id="PF18313">
    <property type="entry name" value="TLP1_add_C"/>
    <property type="match status" value="1"/>
</dbReference>
<evidence type="ECO:0000256" key="2">
    <source>
        <dbReference type="ARBA" id="ARBA00022679"/>
    </source>
</evidence>
<dbReference type="PANTHER" id="PTHR18919:SF139">
    <property type="entry name" value="THIOLASE-LIKE PROTEIN TYPE 1 ADDITIONAL C-TERMINAL DOMAIN-CONTAINING PROTEIN"/>
    <property type="match status" value="1"/>
</dbReference>
<evidence type="ECO:0000256" key="1">
    <source>
        <dbReference type="ARBA" id="ARBA00010982"/>
    </source>
</evidence>
<gene>
    <name evidence="5" type="ORF">HCU74_03920</name>
</gene>
<dbReference type="RefSeq" id="WP_168449080.1">
    <property type="nucleotide sequence ID" value="NZ_JAAWWK010000001.1"/>
</dbReference>
<proteinExistence type="inferred from homology"/>
<evidence type="ECO:0000259" key="4">
    <source>
        <dbReference type="Pfam" id="PF18313"/>
    </source>
</evidence>
<dbReference type="InterPro" id="IPR016039">
    <property type="entry name" value="Thiolase-like"/>
</dbReference>
<reference evidence="5 6" key="1">
    <citation type="submission" date="2020-04" db="EMBL/GenBank/DDBJ databases">
        <authorList>
            <person name="Yoon J."/>
        </authorList>
    </citation>
    <scope>NUCLEOTIDE SEQUENCE [LARGE SCALE GENOMIC DNA]</scope>
    <source>
        <strain evidence="5 6">KMU-166</strain>
    </source>
</reference>
<keyword evidence="3" id="KW-0012">Acyltransferase</keyword>
<comment type="similarity">
    <text evidence="1">Belongs to the thiolase-like superfamily. Thiolase family.</text>
</comment>
<dbReference type="SUPFAM" id="SSF53901">
    <property type="entry name" value="Thiolase-like"/>
    <property type="match status" value="1"/>
</dbReference>
<dbReference type="Gene3D" id="3.40.47.10">
    <property type="match status" value="1"/>
</dbReference>
<keyword evidence="6" id="KW-1185">Reference proteome</keyword>
<comment type="caution">
    <text evidence="5">The sequence shown here is derived from an EMBL/GenBank/DDBJ whole genome shotgun (WGS) entry which is preliminary data.</text>
</comment>
<protein>
    <submittedName>
        <fullName evidence="5">Acetyl-CoA acetyltransferase</fullName>
    </submittedName>
</protein>
<evidence type="ECO:0000313" key="5">
    <source>
        <dbReference type="EMBL" id="NKI16565.1"/>
    </source>
</evidence>
<feature type="domain" description="Thiolase-like protein type 1 additional C-terminal" evidence="4">
    <location>
        <begin position="407"/>
        <end position="486"/>
    </location>
</feature>
<keyword evidence="2" id="KW-0808">Transferase</keyword>
<accession>A0ABX1GBN1</accession>
<dbReference type="PANTHER" id="PTHR18919">
    <property type="entry name" value="ACETYL-COA C-ACYLTRANSFERASE"/>
    <property type="match status" value="1"/>
</dbReference>
<name>A0ABX1GBN1_9GAMM</name>
<evidence type="ECO:0000313" key="6">
    <source>
        <dbReference type="Proteomes" id="UP000765845"/>
    </source>
</evidence>
<dbReference type="Proteomes" id="UP000765845">
    <property type="component" value="Unassembled WGS sequence"/>
</dbReference>
<dbReference type="InterPro" id="IPR040771">
    <property type="entry name" value="TLP1_add_C"/>
</dbReference>
<dbReference type="EMBL" id="JAAWWK010000001">
    <property type="protein sequence ID" value="NKI16565.1"/>
    <property type="molecule type" value="Genomic_DNA"/>
</dbReference>
<dbReference type="Gene3D" id="2.40.50.840">
    <property type="match status" value="1"/>
</dbReference>
<evidence type="ECO:0000256" key="3">
    <source>
        <dbReference type="ARBA" id="ARBA00023315"/>
    </source>
</evidence>
<organism evidence="5 6">
    <name type="scientific">Spongiibacter thalassae</name>
    <dbReference type="NCBI Taxonomy" id="2721624"/>
    <lineage>
        <taxon>Bacteria</taxon>
        <taxon>Pseudomonadati</taxon>
        <taxon>Pseudomonadota</taxon>
        <taxon>Gammaproteobacteria</taxon>
        <taxon>Cellvibrionales</taxon>
        <taxon>Spongiibacteraceae</taxon>
        <taxon>Spongiibacter</taxon>
    </lineage>
</organism>